<dbReference type="AlphaFoldDB" id="A0A075ICJ5"/>
<reference evidence="2" key="1">
    <citation type="journal article" date="2014" name="Genome Biol. Evol.">
        <title>Pangenome evidence for extensive interdomain horizontal transfer affecting lineage core and shell genes in uncultured planktonic thaumarchaeota and euryarchaeota.</title>
        <authorList>
            <person name="Deschamps P."/>
            <person name="Zivanovic Y."/>
            <person name="Moreira D."/>
            <person name="Rodriguez-Valera F."/>
            <person name="Lopez-Garcia P."/>
        </authorList>
    </citation>
    <scope>NUCLEOTIDE SEQUENCE</scope>
</reference>
<organism evidence="2">
    <name type="scientific">uncultured marine group II/III euryarchaeote SAT1000_51_E07</name>
    <dbReference type="NCBI Taxonomy" id="1456588"/>
    <lineage>
        <taxon>Archaea</taxon>
        <taxon>Methanobacteriati</taxon>
        <taxon>Methanobacteriota</taxon>
        <taxon>environmental samples</taxon>
    </lineage>
</organism>
<evidence type="ECO:0000313" key="2">
    <source>
        <dbReference type="EMBL" id="AIF25495.1"/>
    </source>
</evidence>
<dbReference type="EMBL" id="KF901292">
    <property type="protein sequence ID" value="AIF25495.1"/>
    <property type="molecule type" value="Genomic_DNA"/>
</dbReference>
<protein>
    <submittedName>
        <fullName evidence="2">Uncharacterized protein</fullName>
    </submittedName>
</protein>
<accession>A0A075ICJ5</accession>
<proteinExistence type="predicted"/>
<sequence>MPRMATPSPGGGQLPAMTTRPPVMPIPGSEPTEPRTTKVPPLIPAPTILPACPRTRIVPPEIPAPASSPAEPWTVIAPPVILYPNRSPTSFSTTIRPFCWNAPSIDVLEPRRVKVPPRFIAPAHSPRLPRRRTLDFGGRCVMAPISPFLGFSSPPRPHPILTRRSLSRASESIPSRS</sequence>
<name>A0A075ICJ5_9EURY</name>
<evidence type="ECO:0000256" key="1">
    <source>
        <dbReference type="SAM" id="MobiDB-lite"/>
    </source>
</evidence>
<feature type="region of interest" description="Disordered" evidence="1">
    <location>
        <begin position="1"/>
        <end position="45"/>
    </location>
</feature>